<proteinExistence type="predicted"/>
<dbReference type="PANTHER" id="PTHR43764">
    <property type="entry name" value="MOLYBDENUM COFACTOR BIOSYNTHESIS"/>
    <property type="match status" value="1"/>
</dbReference>
<feature type="region of interest" description="Disordered" evidence="3">
    <location>
        <begin position="185"/>
        <end position="244"/>
    </location>
</feature>
<evidence type="ECO:0000256" key="2">
    <source>
        <dbReference type="ARBA" id="ARBA00023150"/>
    </source>
</evidence>
<organism evidence="5 6">
    <name type="scientific">Brevibacterium daeguense</name>
    <dbReference type="NCBI Taxonomy" id="909936"/>
    <lineage>
        <taxon>Bacteria</taxon>
        <taxon>Bacillati</taxon>
        <taxon>Actinomycetota</taxon>
        <taxon>Actinomycetes</taxon>
        <taxon>Micrococcales</taxon>
        <taxon>Brevibacteriaceae</taxon>
        <taxon>Brevibacterium</taxon>
    </lineage>
</organism>
<dbReference type="Gene3D" id="3.90.1170.40">
    <property type="entry name" value="Molybdopterin biosynthesis MoaE subunit"/>
    <property type="match status" value="1"/>
</dbReference>
<dbReference type="CDD" id="cd00886">
    <property type="entry name" value="MogA_MoaB"/>
    <property type="match status" value="1"/>
</dbReference>
<dbReference type="SUPFAM" id="SSF53218">
    <property type="entry name" value="Molybdenum cofactor biosynthesis proteins"/>
    <property type="match status" value="1"/>
</dbReference>
<dbReference type="SMART" id="SM00852">
    <property type="entry name" value="MoCF_biosynth"/>
    <property type="match status" value="1"/>
</dbReference>
<dbReference type="InterPro" id="IPR051920">
    <property type="entry name" value="MPT_Adenylyltrnsfr/MoaC-Rel"/>
</dbReference>
<dbReference type="EMBL" id="BAABAZ010000006">
    <property type="protein sequence ID" value="GAA4284232.1"/>
    <property type="molecule type" value="Genomic_DNA"/>
</dbReference>
<dbReference type="SUPFAM" id="SSF54690">
    <property type="entry name" value="Molybdopterin synthase subunit MoaE"/>
    <property type="match status" value="1"/>
</dbReference>
<dbReference type="InterPro" id="IPR036563">
    <property type="entry name" value="MoaE_sf"/>
</dbReference>
<feature type="domain" description="MoaB/Mog" evidence="4">
    <location>
        <begin position="19"/>
        <end position="165"/>
    </location>
</feature>
<dbReference type="PROSITE" id="PS01078">
    <property type="entry name" value="MOCF_BIOSYNTHESIS_1"/>
    <property type="match status" value="1"/>
</dbReference>
<dbReference type="Gene3D" id="3.40.980.10">
    <property type="entry name" value="MoaB/Mog-like domain"/>
    <property type="match status" value="1"/>
</dbReference>
<reference evidence="6" key="1">
    <citation type="journal article" date="2019" name="Int. J. Syst. Evol. Microbiol.">
        <title>The Global Catalogue of Microorganisms (GCM) 10K type strain sequencing project: providing services to taxonomists for standard genome sequencing and annotation.</title>
        <authorList>
            <consortium name="The Broad Institute Genomics Platform"/>
            <consortium name="The Broad Institute Genome Sequencing Center for Infectious Disease"/>
            <person name="Wu L."/>
            <person name="Ma J."/>
        </authorList>
    </citation>
    <scope>NUCLEOTIDE SEQUENCE [LARGE SCALE GENOMIC DNA]</scope>
    <source>
        <strain evidence="6">JCM 17458</strain>
    </source>
</reference>
<evidence type="ECO:0000313" key="5">
    <source>
        <dbReference type="EMBL" id="GAA4284232.1"/>
    </source>
</evidence>
<sequence length="386" mass="40595">MTANWPNQQADFGAGRSAAVIVASTSAAAGRADDVTGPLLVDWLSGRGYDCPAPIVVADGPPVAEALFHLLLELPEDDRPRIVVTTGGTGLNPDDRTPQVTQPLLDYPTPGIMHALWSEGLKHVPTAVMSRGVAGVRGRTFIVNLPGSKGGVRDGIAVLDPIIHHIQAQIEDVRDHPPRLLTEAAVTERRDEDEDGGPVTYHPAADRKQAATPTPASATRGSDTVTRGPASAAQPVTRPGENIPRPFVHAAITTEAIDVGAVQAAVTTPETGAAVVFRGIIRNHDEGRTDVIALDYTSHPDAEAIMRRVVSGVAADHLEVRIVAVHRIGPLAIGEDALVVATASAHRAEAFACAAEAVDAIKAEVPIWKQQRYAAGDHSWVGLADE</sequence>
<dbReference type="CDD" id="cd00756">
    <property type="entry name" value="MoaE"/>
    <property type="match status" value="1"/>
</dbReference>
<feature type="compositionally biased region" description="Polar residues" evidence="3">
    <location>
        <begin position="211"/>
        <end position="225"/>
    </location>
</feature>
<keyword evidence="2" id="KW-0501">Molybdenum cofactor biosynthesis</keyword>
<accession>A0ABP8EJW7</accession>
<comment type="caution">
    <text evidence="5">The sequence shown here is derived from an EMBL/GenBank/DDBJ whole genome shotgun (WGS) entry which is preliminary data.</text>
</comment>
<protein>
    <submittedName>
        <fullName evidence="5">Molybdenum cofactor biosynthesis protein MoaE</fullName>
    </submittedName>
</protein>
<keyword evidence="6" id="KW-1185">Reference proteome</keyword>
<evidence type="ECO:0000256" key="3">
    <source>
        <dbReference type="SAM" id="MobiDB-lite"/>
    </source>
</evidence>
<dbReference type="PANTHER" id="PTHR43764:SF1">
    <property type="entry name" value="MOLYBDOPTERIN MOLYBDOTRANSFERASE"/>
    <property type="match status" value="1"/>
</dbReference>
<dbReference type="InterPro" id="IPR008284">
    <property type="entry name" value="MoCF_biosynth_CS"/>
</dbReference>
<dbReference type="Pfam" id="PF00994">
    <property type="entry name" value="MoCF_biosynth"/>
    <property type="match status" value="1"/>
</dbReference>
<dbReference type="InterPro" id="IPR001453">
    <property type="entry name" value="MoaB/Mog_dom"/>
</dbReference>
<evidence type="ECO:0000259" key="4">
    <source>
        <dbReference type="SMART" id="SM00852"/>
    </source>
</evidence>
<evidence type="ECO:0000256" key="1">
    <source>
        <dbReference type="ARBA" id="ARBA00005046"/>
    </source>
</evidence>
<gene>
    <name evidence="5" type="ORF">GCM10022261_17630</name>
</gene>
<comment type="pathway">
    <text evidence="1">Cofactor biosynthesis; molybdopterin biosynthesis.</text>
</comment>
<dbReference type="Proteomes" id="UP001501586">
    <property type="component" value="Unassembled WGS sequence"/>
</dbReference>
<name>A0ABP8EJW7_9MICO</name>
<dbReference type="InterPro" id="IPR003448">
    <property type="entry name" value="Mopterin_biosynth_MoaE"/>
</dbReference>
<dbReference type="InterPro" id="IPR036425">
    <property type="entry name" value="MoaB/Mog-like_dom_sf"/>
</dbReference>
<dbReference type="RefSeq" id="WP_236866381.1">
    <property type="nucleotide sequence ID" value="NZ_BAABAZ010000006.1"/>
</dbReference>
<evidence type="ECO:0000313" key="6">
    <source>
        <dbReference type="Proteomes" id="UP001501586"/>
    </source>
</evidence>
<dbReference type="Pfam" id="PF02391">
    <property type="entry name" value="MoaE"/>
    <property type="match status" value="1"/>
</dbReference>